<comment type="caution">
    <text evidence="1">The sequence shown here is derived from an EMBL/GenBank/DDBJ whole genome shotgun (WGS) entry which is preliminary data.</text>
</comment>
<evidence type="ECO:0000313" key="1">
    <source>
        <dbReference type="EMBL" id="KAK4099384.1"/>
    </source>
</evidence>
<reference evidence="1" key="2">
    <citation type="submission" date="2023-05" db="EMBL/GenBank/DDBJ databases">
        <authorList>
            <consortium name="Lawrence Berkeley National Laboratory"/>
            <person name="Steindorff A."/>
            <person name="Hensen N."/>
            <person name="Bonometti L."/>
            <person name="Westerberg I."/>
            <person name="Brannstrom I.O."/>
            <person name="Guillou S."/>
            <person name="Cros-Aarteil S."/>
            <person name="Calhoun S."/>
            <person name="Haridas S."/>
            <person name="Kuo A."/>
            <person name="Mondo S."/>
            <person name="Pangilinan J."/>
            <person name="Riley R."/>
            <person name="Labutti K."/>
            <person name="Andreopoulos B."/>
            <person name="Lipzen A."/>
            <person name="Chen C."/>
            <person name="Yanf M."/>
            <person name="Daum C."/>
            <person name="Ng V."/>
            <person name="Clum A."/>
            <person name="Ohm R."/>
            <person name="Martin F."/>
            <person name="Silar P."/>
            <person name="Natvig D."/>
            <person name="Lalanne C."/>
            <person name="Gautier V."/>
            <person name="Ament-Velasquez S.L."/>
            <person name="Kruys A."/>
            <person name="Hutchinson M.I."/>
            <person name="Powell A.J."/>
            <person name="Barry K."/>
            <person name="Miller A.N."/>
            <person name="Grigoriev I.V."/>
            <person name="Debuchy R."/>
            <person name="Gladieux P."/>
            <person name="Thoren M.H."/>
            <person name="Johannesson H."/>
        </authorList>
    </citation>
    <scope>NUCLEOTIDE SEQUENCE</scope>
    <source>
        <strain evidence="1">CBS 757.83</strain>
    </source>
</reference>
<reference evidence="1" key="1">
    <citation type="journal article" date="2023" name="Mol. Phylogenet. Evol.">
        <title>Genome-scale phylogeny and comparative genomics of the fungal order Sordariales.</title>
        <authorList>
            <person name="Hensen N."/>
            <person name="Bonometti L."/>
            <person name="Westerberg I."/>
            <person name="Brannstrom I.O."/>
            <person name="Guillou S."/>
            <person name="Cros-Aarteil S."/>
            <person name="Calhoun S."/>
            <person name="Haridas S."/>
            <person name="Kuo A."/>
            <person name="Mondo S."/>
            <person name="Pangilinan J."/>
            <person name="Riley R."/>
            <person name="LaButti K."/>
            <person name="Andreopoulos B."/>
            <person name="Lipzen A."/>
            <person name="Chen C."/>
            <person name="Yan M."/>
            <person name="Daum C."/>
            <person name="Ng V."/>
            <person name="Clum A."/>
            <person name="Steindorff A."/>
            <person name="Ohm R.A."/>
            <person name="Martin F."/>
            <person name="Silar P."/>
            <person name="Natvig D.O."/>
            <person name="Lalanne C."/>
            <person name="Gautier V."/>
            <person name="Ament-Velasquez S.L."/>
            <person name="Kruys A."/>
            <person name="Hutchinson M.I."/>
            <person name="Powell A.J."/>
            <person name="Barry K."/>
            <person name="Miller A.N."/>
            <person name="Grigoriev I.V."/>
            <person name="Debuchy R."/>
            <person name="Gladieux P."/>
            <person name="Hiltunen Thoren M."/>
            <person name="Johannesson H."/>
        </authorList>
    </citation>
    <scope>NUCLEOTIDE SEQUENCE</scope>
    <source>
        <strain evidence="1">CBS 757.83</strain>
    </source>
</reference>
<proteinExistence type="predicted"/>
<accession>A0AAN6PWR6</accession>
<gene>
    <name evidence="1" type="ORF">N658DRAFT_170043</name>
</gene>
<dbReference type="Proteomes" id="UP001305647">
    <property type="component" value="Unassembled WGS sequence"/>
</dbReference>
<dbReference type="EMBL" id="MU863650">
    <property type="protein sequence ID" value="KAK4099384.1"/>
    <property type="molecule type" value="Genomic_DNA"/>
</dbReference>
<name>A0AAN6PWR6_9PEZI</name>
<sequence length="118" mass="12349">MGPSPSGKLLPSGPSYLLLCRSMVVTCCRANAAASFAGFLASLLSFSSPVLDHPSAAGSSICLVLFIEAPHSALKNLSRGQWGSNRGGINTTVNKRCIRQRLAQSVRPSLISIKGACF</sequence>
<organism evidence="1 2">
    <name type="scientific">Parathielavia hyrcaniae</name>
    <dbReference type="NCBI Taxonomy" id="113614"/>
    <lineage>
        <taxon>Eukaryota</taxon>
        <taxon>Fungi</taxon>
        <taxon>Dikarya</taxon>
        <taxon>Ascomycota</taxon>
        <taxon>Pezizomycotina</taxon>
        <taxon>Sordariomycetes</taxon>
        <taxon>Sordariomycetidae</taxon>
        <taxon>Sordariales</taxon>
        <taxon>Chaetomiaceae</taxon>
        <taxon>Parathielavia</taxon>
    </lineage>
</organism>
<dbReference type="AlphaFoldDB" id="A0AAN6PWR6"/>
<protein>
    <submittedName>
        <fullName evidence="1">Uncharacterized protein</fullName>
    </submittedName>
</protein>
<keyword evidence="2" id="KW-1185">Reference proteome</keyword>
<evidence type="ECO:0000313" key="2">
    <source>
        <dbReference type="Proteomes" id="UP001305647"/>
    </source>
</evidence>